<dbReference type="HOGENOM" id="CLU_3038876_0_0_2"/>
<dbReference type="AlphaFoldDB" id="A0RU11"/>
<proteinExistence type="predicted"/>
<dbReference type="KEGG" id="csy:CENSYa_0184"/>
<gene>
    <name evidence="1" type="ordered locus">CENSYa_0184</name>
</gene>
<dbReference type="EMBL" id="DP000238">
    <property type="protein sequence ID" value="ABK76828.1"/>
    <property type="molecule type" value="Genomic_DNA"/>
</dbReference>
<organism evidence="1 2">
    <name type="scientific">Cenarchaeum symbiosum (strain A)</name>
    <dbReference type="NCBI Taxonomy" id="414004"/>
    <lineage>
        <taxon>Archaea</taxon>
        <taxon>Nitrososphaerota</taxon>
        <taxon>Candidatus Cenarchaeales</taxon>
        <taxon>Candidatus Cenarchaeaceae</taxon>
        <taxon>Candidatus Cenarchaeum</taxon>
    </lineage>
</organism>
<protein>
    <submittedName>
        <fullName evidence="1">Uncharacterized protein</fullName>
    </submittedName>
</protein>
<evidence type="ECO:0000313" key="1">
    <source>
        <dbReference type="EMBL" id="ABK76828.1"/>
    </source>
</evidence>
<sequence>MVKKMDYSESSVFSCLLRLSAEALYAALLEFLAFDLWLLEEFPLPMHGLGPARS</sequence>
<dbReference type="STRING" id="414004.CENSYa_0184"/>
<dbReference type="EnsemblBacteria" id="ABK76828">
    <property type="protein sequence ID" value="ABK76828"/>
    <property type="gene ID" value="CENSYa_0184"/>
</dbReference>
<dbReference type="Proteomes" id="UP000000758">
    <property type="component" value="Chromosome"/>
</dbReference>
<accession>A0RU11</accession>
<name>A0RU11_CENSY</name>
<keyword evidence="2" id="KW-1185">Reference proteome</keyword>
<evidence type="ECO:0000313" key="2">
    <source>
        <dbReference type="Proteomes" id="UP000000758"/>
    </source>
</evidence>
<reference evidence="1 2" key="1">
    <citation type="journal article" date="2006" name="Proc. Natl. Acad. Sci. U.S.A.">
        <title>Genomic analysis of the uncultivated marine crenarchaeote Cenarchaeum symbiosum.</title>
        <authorList>
            <person name="Hallam S.J."/>
            <person name="Konstantinidis K.T."/>
            <person name="Putnam N."/>
            <person name="Schleper C."/>
            <person name="Watanabe Y."/>
            <person name="Sugahara J."/>
            <person name="Preston C."/>
            <person name="de la Torre J."/>
            <person name="Richardson P.M."/>
            <person name="DeLong E.F."/>
        </authorList>
    </citation>
    <scope>NUCLEOTIDE SEQUENCE [LARGE SCALE GENOMIC DNA]</scope>
    <source>
        <strain evidence="2">A</strain>
    </source>
</reference>